<dbReference type="PANTHER" id="PTHR43194:SF2">
    <property type="entry name" value="PEROXISOMAL MEMBRANE PROTEIN LPX1"/>
    <property type="match status" value="1"/>
</dbReference>
<dbReference type="RefSeq" id="WP_331932035.1">
    <property type="nucleotide sequence ID" value="NZ_JBEPLU010000001.1"/>
</dbReference>
<accession>A0ABV2EIF4</accession>
<dbReference type="InterPro" id="IPR029058">
    <property type="entry name" value="AB_hydrolase_fold"/>
</dbReference>
<proteinExistence type="predicted"/>
<evidence type="ECO:0000313" key="3">
    <source>
        <dbReference type="Proteomes" id="UP001549110"/>
    </source>
</evidence>
<name>A0ABV2EIF4_9CAUL</name>
<dbReference type="Proteomes" id="UP001549110">
    <property type="component" value="Unassembled WGS sequence"/>
</dbReference>
<dbReference type="SUPFAM" id="SSF53474">
    <property type="entry name" value="alpha/beta-Hydrolases"/>
    <property type="match status" value="1"/>
</dbReference>
<sequence>MDSALTDAPRARLFELAGRGGAMAALEFGDASRPVDIVFVHANGFNARTYRAILEPLARDYRILAVDQRGHGRSTLPAETEGRTSWNGLRDDLLALLDTLDLGDVVLSGHSMGGTACVLAQAEDSRRIRSLVLFDPVVTPGPSKVDPAQFANSPMVQGALKRRSVFPDRAAVVAAYTGRGAFKTWPPEMLADYVADGFRERPDGEVELSCSPAWEASNFSSHAHDTWGAFEAARVPMRIFRAAQGSTCREDPRLDALVAAGRIQMETVPGTTHFVPMERPDLVQAALRKAVG</sequence>
<comment type="caution">
    <text evidence="2">The sequence shown here is derived from an EMBL/GenBank/DDBJ whole genome shotgun (WGS) entry which is preliminary data.</text>
</comment>
<dbReference type="Pfam" id="PF12697">
    <property type="entry name" value="Abhydrolase_6"/>
    <property type="match status" value="1"/>
</dbReference>
<dbReference type="PANTHER" id="PTHR43194">
    <property type="entry name" value="HYDROLASE ALPHA/BETA FOLD FAMILY"/>
    <property type="match status" value="1"/>
</dbReference>
<evidence type="ECO:0000313" key="2">
    <source>
        <dbReference type="EMBL" id="MET3526166.1"/>
    </source>
</evidence>
<reference evidence="2 3" key="1">
    <citation type="submission" date="2024-06" db="EMBL/GenBank/DDBJ databases">
        <title>Genomic Encyclopedia of Type Strains, Phase IV (KMG-IV): sequencing the most valuable type-strain genomes for metagenomic binning, comparative biology and taxonomic classification.</title>
        <authorList>
            <person name="Goeker M."/>
        </authorList>
    </citation>
    <scope>NUCLEOTIDE SEQUENCE [LARGE SCALE GENOMIC DNA]</scope>
    <source>
        <strain evidence="2 3">DSM 17809</strain>
    </source>
</reference>
<evidence type="ECO:0000259" key="1">
    <source>
        <dbReference type="Pfam" id="PF12697"/>
    </source>
</evidence>
<dbReference type="Gene3D" id="3.40.50.1820">
    <property type="entry name" value="alpha/beta hydrolase"/>
    <property type="match status" value="1"/>
</dbReference>
<organism evidence="2 3">
    <name type="scientific">Phenylobacterium koreense</name>
    <dbReference type="NCBI Taxonomy" id="266125"/>
    <lineage>
        <taxon>Bacteria</taxon>
        <taxon>Pseudomonadati</taxon>
        <taxon>Pseudomonadota</taxon>
        <taxon>Alphaproteobacteria</taxon>
        <taxon>Caulobacterales</taxon>
        <taxon>Caulobacteraceae</taxon>
        <taxon>Phenylobacterium</taxon>
    </lineage>
</organism>
<dbReference type="EMBL" id="JBEPLU010000001">
    <property type="protein sequence ID" value="MET3526166.1"/>
    <property type="molecule type" value="Genomic_DNA"/>
</dbReference>
<feature type="domain" description="AB hydrolase-1" evidence="1">
    <location>
        <begin position="37"/>
        <end position="283"/>
    </location>
</feature>
<keyword evidence="3" id="KW-1185">Reference proteome</keyword>
<dbReference type="InterPro" id="IPR050228">
    <property type="entry name" value="Carboxylesterase_BioH"/>
</dbReference>
<protein>
    <submittedName>
        <fullName evidence="2">Pimeloyl-ACP methyl ester carboxylesterase</fullName>
    </submittedName>
</protein>
<dbReference type="InterPro" id="IPR000073">
    <property type="entry name" value="AB_hydrolase_1"/>
</dbReference>
<gene>
    <name evidence="2" type="ORF">ABID41_001261</name>
</gene>